<gene>
    <name evidence="1" type="ORF">ENH_00008120</name>
</gene>
<name>U6MIE8_9EIME</name>
<dbReference type="VEuPathDB" id="ToxoDB:ENH_00008120"/>
<dbReference type="RefSeq" id="XP_013439586.1">
    <property type="nucleotide sequence ID" value="XM_013584132.1"/>
</dbReference>
<organism evidence="1 2">
    <name type="scientific">Eimeria necatrix</name>
    <dbReference type="NCBI Taxonomy" id="51315"/>
    <lineage>
        <taxon>Eukaryota</taxon>
        <taxon>Sar</taxon>
        <taxon>Alveolata</taxon>
        <taxon>Apicomplexa</taxon>
        <taxon>Conoidasida</taxon>
        <taxon>Coccidia</taxon>
        <taxon>Eucoccidiorida</taxon>
        <taxon>Eimeriorina</taxon>
        <taxon>Eimeriidae</taxon>
        <taxon>Eimeria</taxon>
    </lineage>
</organism>
<evidence type="ECO:0000313" key="2">
    <source>
        <dbReference type="Proteomes" id="UP000030754"/>
    </source>
</evidence>
<accession>U6MIE8</accession>
<evidence type="ECO:0000313" key="1">
    <source>
        <dbReference type="EMBL" id="CDJ62224.1"/>
    </source>
</evidence>
<reference evidence="1" key="2">
    <citation type="submission" date="2013-10" db="EMBL/GenBank/DDBJ databases">
        <authorList>
            <person name="Aslett M."/>
        </authorList>
    </citation>
    <scope>NUCLEOTIDE SEQUENCE [LARGE SCALE GENOMIC DNA]</scope>
    <source>
        <strain evidence="1">Houghton</strain>
    </source>
</reference>
<dbReference type="Proteomes" id="UP000030754">
    <property type="component" value="Unassembled WGS sequence"/>
</dbReference>
<dbReference type="GeneID" id="25471000"/>
<sequence length="13" mass="1263">MAGAAAARGNRFA</sequence>
<proteinExistence type="predicted"/>
<keyword evidence="2" id="KW-1185">Reference proteome</keyword>
<reference evidence="1" key="1">
    <citation type="submission" date="2013-10" db="EMBL/GenBank/DDBJ databases">
        <title>Genomic analysis of the causative agents of coccidiosis in chickens.</title>
        <authorList>
            <person name="Reid A.J."/>
            <person name="Blake D."/>
            <person name="Billington K."/>
            <person name="Browne H."/>
            <person name="Dunn M."/>
            <person name="Hung S."/>
            <person name="Kawahara F."/>
            <person name="Miranda-Saavedra D."/>
            <person name="Mourier T."/>
            <person name="Nagra H."/>
            <person name="Otto T.D."/>
            <person name="Rawlings N."/>
            <person name="Sanchez A."/>
            <person name="Sanders M."/>
            <person name="Subramaniam C."/>
            <person name="Tay Y."/>
            <person name="Dear P."/>
            <person name="Doerig C."/>
            <person name="Gruber A."/>
            <person name="Parkinson J."/>
            <person name="Shirley M."/>
            <person name="Wan K.L."/>
            <person name="Berriman M."/>
            <person name="Tomley F."/>
            <person name="Pain A."/>
        </authorList>
    </citation>
    <scope>NUCLEOTIDE SEQUENCE [LARGE SCALE GENOMIC DNA]</scope>
    <source>
        <strain evidence="1">Houghton</strain>
    </source>
</reference>
<dbReference type="EMBL" id="HG722376">
    <property type="protein sequence ID" value="CDJ62224.1"/>
    <property type="molecule type" value="Genomic_DNA"/>
</dbReference>
<protein>
    <submittedName>
        <fullName evidence="1">Uncharacterized protein</fullName>
    </submittedName>
</protein>